<feature type="compositionally biased region" description="Low complexity" evidence="1">
    <location>
        <begin position="89"/>
        <end position="115"/>
    </location>
</feature>
<feature type="region of interest" description="Disordered" evidence="1">
    <location>
        <begin position="14"/>
        <end position="120"/>
    </location>
</feature>
<feature type="non-terminal residue" evidence="2">
    <location>
        <position position="585"/>
    </location>
</feature>
<reference evidence="2" key="1">
    <citation type="journal article" date="2023" name="Mol. Phylogenet. Evol.">
        <title>Genome-scale phylogeny and comparative genomics of the fungal order Sordariales.</title>
        <authorList>
            <person name="Hensen N."/>
            <person name="Bonometti L."/>
            <person name="Westerberg I."/>
            <person name="Brannstrom I.O."/>
            <person name="Guillou S."/>
            <person name="Cros-Aarteil S."/>
            <person name="Calhoun S."/>
            <person name="Haridas S."/>
            <person name="Kuo A."/>
            <person name="Mondo S."/>
            <person name="Pangilinan J."/>
            <person name="Riley R."/>
            <person name="LaButti K."/>
            <person name="Andreopoulos B."/>
            <person name="Lipzen A."/>
            <person name="Chen C."/>
            <person name="Yan M."/>
            <person name="Daum C."/>
            <person name="Ng V."/>
            <person name="Clum A."/>
            <person name="Steindorff A."/>
            <person name="Ohm R.A."/>
            <person name="Martin F."/>
            <person name="Silar P."/>
            <person name="Natvig D.O."/>
            <person name="Lalanne C."/>
            <person name="Gautier V."/>
            <person name="Ament-Velasquez S.L."/>
            <person name="Kruys A."/>
            <person name="Hutchinson M.I."/>
            <person name="Powell A.J."/>
            <person name="Barry K."/>
            <person name="Miller A.N."/>
            <person name="Grigoriev I.V."/>
            <person name="Debuchy R."/>
            <person name="Gladieux P."/>
            <person name="Hiltunen Thoren M."/>
            <person name="Johannesson H."/>
        </authorList>
    </citation>
    <scope>NUCLEOTIDE SEQUENCE</scope>
    <source>
        <strain evidence="2">CBS 103.79</strain>
    </source>
</reference>
<feature type="compositionally biased region" description="Low complexity" evidence="1">
    <location>
        <begin position="70"/>
        <end position="81"/>
    </location>
</feature>
<dbReference type="AlphaFoldDB" id="A0AAN6MB86"/>
<keyword evidence="3" id="KW-1185">Reference proteome</keyword>
<reference evidence="2" key="2">
    <citation type="submission" date="2023-05" db="EMBL/GenBank/DDBJ databases">
        <authorList>
            <consortium name="Lawrence Berkeley National Laboratory"/>
            <person name="Steindorff A."/>
            <person name="Hensen N."/>
            <person name="Bonometti L."/>
            <person name="Westerberg I."/>
            <person name="Brannstrom I.O."/>
            <person name="Guillou S."/>
            <person name="Cros-Aarteil S."/>
            <person name="Calhoun S."/>
            <person name="Haridas S."/>
            <person name="Kuo A."/>
            <person name="Mondo S."/>
            <person name="Pangilinan J."/>
            <person name="Riley R."/>
            <person name="Labutti K."/>
            <person name="Andreopoulos B."/>
            <person name="Lipzen A."/>
            <person name="Chen C."/>
            <person name="Yanf M."/>
            <person name="Daum C."/>
            <person name="Ng V."/>
            <person name="Clum A."/>
            <person name="Ohm R."/>
            <person name="Martin F."/>
            <person name="Silar P."/>
            <person name="Natvig D."/>
            <person name="Lalanne C."/>
            <person name="Gautier V."/>
            <person name="Ament-Velasquez S.L."/>
            <person name="Kruys A."/>
            <person name="Hutchinson M.I."/>
            <person name="Powell A.J."/>
            <person name="Barry K."/>
            <person name="Miller A.N."/>
            <person name="Grigoriev I.V."/>
            <person name="Debuchy R."/>
            <person name="Gladieux P."/>
            <person name="Thoren M.H."/>
            <person name="Johannesson H."/>
        </authorList>
    </citation>
    <scope>NUCLEOTIDE SEQUENCE</scope>
    <source>
        <strain evidence="2">CBS 103.79</strain>
    </source>
</reference>
<sequence>MAAVAGPQHVLLAGPYLGNRDTLSCAPTQGVGAPDDPPSSPGSSGGSVYCDAVQSHDERGSDTETQVTQPSHPSAAASATSERGGDAETQATQPSKPSQPSAAASTTTSAPITAPYGDVWDDYKPVPGSKTKKLIFRRASFEGGPWTRDEWVTRFFFVARELEELVRTFLRLDDLTNRPVYDPRMVGTCPADARPAVVVTCCHADFKAIRNLFHAKAEGPLCLGNASTVSLLTSRFGLRTQETNPSIPRLQLVYFRTSGAPFTRNALSKPLLVALGTGSVACGGIIRYGARSATLGVALSVGGKIGLLTVDHLFPSGEFHQGEADELSSTFDVASSCPSLPSFSAYDDAEDEDLDLPFTDYGDDEGDEDLDLDFPFPDYEDDEYEDLDCPDAEPSGPLHHDSEVADATELFREEEPGREPAQWEWKLLANSANPANPGYLATQYLDWALTYPESTTLKASAICLNTIFTTGNGGGGVVLREMHEAPTSHLAPVYMVSGTRGILRGKILQTESLIPANHANQGPCQAWTMILDEPNGGILSGESGSVVVDSATNKVYGHVVGSGSQGHAYIVPLVRVLQQLSGLFG</sequence>
<name>A0AAN6MB86_9PEZI</name>
<accession>A0AAN6MB86</accession>
<protein>
    <submittedName>
        <fullName evidence="2">Uncharacterized protein</fullName>
    </submittedName>
</protein>
<evidence type="ECO:0000313" key="2">
    <source>
        <dbReference type="EMBL" id="KAK3896783.1"/>
    </source>
</evidence>
<evidence type="ECO:0000256" key="1">
    <source>
        <dbReference type="SAM" id="MobiDB-lite"/>
    </source>
</evidence>
<organism evidence="2 3">
    <name type="scientific">Staphylotrichum tortipilum</name>
    <dbReference type="NCBI Taxonomy" id="2831512"/>
    <lineage>
        <taxon>Eukaryota</taxon>
        <taxon>Fungi</taxon>
        <taxon>Dikarya</taxon>
        <taxon>Ascomycota</taxon>
        <taxon>Pezizomycotina</taxon>
        <taxon>Sordariomycetes</taxon>
        <taxon>Sordariomycetidae</taxon>
        <taxon>Sordariales</taxon>
        <taxon>Chaetomiaceae</taxon>
        <taxon>Staphylotrichum</taxon>
    </lineage>
</organism>
<proteinExistence type="predicted"/>
<dbReference type="EMBL" id="MU856401">
    <property type="protein sequence ID" value="KAK3896783.1"/>
    <property type="molecule type" value="Genomic_DNA"/>
</dbReference>
<gene>
    <name evidence="2" type="ORF">C8A05DRAFT_20318</name>
</gene>
<dbReference type="Proteomes" id="UP001303889">
    <property type="component" value="Unassembled WGS sequence"/>
</dbReference>
<evidence type="ECO:0000313" key="3">
    <source>
        <dbReference type="Proteomes" id="UP001303889"/>
    </source>
</evidence>
<comment type="caution">
    <text evidence="2">The sequence shown here is derived from an EMBL/GenBank/DDBJ whole genome shotgun (WGS) entry which is preliminary data.</text>
</comment>